<organism evidence="2 3">
    <name type="scientific">Corynebacterium singulare</name>
    <dbReference type="NCBI Taxonomy" id="161899"/>
    <lineage>
        <taxon>Bacteria</taxon>
        <taxon>Bacillati</taxon>
        <taxon>Actinomycetota</taxon>
        <taxon>Actinomycetes</taxon>
        <taxon>Mycobacteriales</taxon>
        <taxon>Corynebacteriaceae</taxon>
        <taxon>Corynebacterium</taxon>
    </lineage>
</organism>
<gene>
    <name evidence="2" type="ORF">CSING_01895</name>
</gene>
<evidence type="ECO:0000313" key="3">
    <source>
        <dbReference type="Proteomes" id="UP000031890"/>
    </source>
</evidence>
<dbReference type="STRING" id="161899.CSING_01895"/>
<accession>A0A0B6EN25</accession>
<dbReference type="Proteomes" id="UP000031890">
    <property type="component" value="Chromosome"/>
</dbReference>
<evidence type="ECO:0000256" key="1">
    <source>
        <dbReference type="SAM" id="MobiDB-lite"/>
    </source>
</evidence>
<proteinExistence type="predicted"/>
<dbReference type="EMBL" id="CP010827">
    <property type="protein sequence ID" value="AJI77937.1"/>
    <property type="molecule type" value="Genomic_DNA"/>
</dbReference>
<dbReference type="AlphaFoldDB" id="A0A0B6EN25"/>
<name>A0A0B6EN25_9CORY</name>
<dbReference type="KEGG" id="csx:CSING_01895"/>
<dbReference type="GeneID" id="43965162"/>
<protein>
    <submittedName>
        <fullName evidence="2">Uncharacterized protein</fullName>
    </submittedName>
</protein>
<dbReference type="RefSeq" id="WP_010189743.1">
    <property type="nucleotide sequence ID" value="NZ_CP010827.1"/>
</dbReference>
<evidence type="ECO:0000313" key="2">
    <source>
        <dbReference type="EMBL" id="AJI77937.1"/>
    </source>
</evidence>
<dbReference type="HOGENOM" id="CLU_3134645_0_0_11"/>
<feature type="region of interest" description="Disordered" evidence="1">
    <location>
        <begin position="31"/>
        <end position="53"/>
    </location>
</feature>
<sequence>MLYFAIALAAIALIAVIASRVWMLRRIQQAQRDGERPFDQEDELINPYEHRGR</sequence>
<reference evidence="2 3" key="1">
    <citation type="journal article" date="2015" name="Genome Announc.">
        <title>Complete Genome Sequence and Annotation of Corynebacterium singulare DSM 44357, Isolated from a Human Semen Specimen.</title>
        <authorList>
            <person name="Merten M."/>
            <person name="Brinkrolf K."/>
            <person name="Albersmeier A."/>
            <person name="Kutter Y."/>
            <person name="Ruckert C."/>
            <person name="Tauch A."/>
        </authorList>
    </citation>
    <scope>NUCLEOTIDE SEQUENCE [LARGE SCALE GENOMIC DNA]</scope>
    <source>
        <strain evidence="2">IBS B52218</strain>
    </source>
</reference>